<evidence type="ECO:0000256" key="2">
    <source>
        <dbReference type="ARBA" id="ARBA00022475"/>
    </source>
</evidence>
<keyword evidence="2" id="KW-1003">Cell membrane</keyword>
<dbReference type="GO" id="GO:0005886">
    <property type="term" value="C:plasma membrane"/>
    <property type="evidence" value="ECO:0007669"/>
    <property type="project" value="UniProtKB-SubCell"/>
</dbReference>
<dbReference type="GO" id="GO:0004713">
    <property type="term" value="F:protein tyrosine kinase activity"/>
    <property type="evidence" value="ECO:0007669"/>
    <property type="project" value="TreeGrafter"/>
</dbReference>
<keyword evidence="3 7" id="KW-0812">Transmembrane</keyword>
<dbReference type="EMBL" id="JBDKWZ010000016">
    <property type="protein sequence ID" value="MEN7550723.1"/>
    <property type="molecule type" value="Genomic_DNA"/>
</dbReference>
<comment type="caution">
    <text evidence="9">The sequence shown here is derived from an EMBL/GenBank/DDBJ whole genome shotgun (WGS) entry which is preliminary data.</text>
</comment>
<accession>A0AAW9SE16</accession>
<keyword evidence="10" id="KW-1185">Reference proteome</keyword>
<dbReference type="RefSeq" id="WP_346823505.1">
    <property type="nucleotide sequence ID" value="NZ_JBDKWZ010000016.1"/>
</dbReference>
<name>A0AAW9SE16_9BACT</name>
<sequence length="731" mass="83466">MDLISLFKALLKRKWLILTVTLIASVLAFLLTLDMKKSYLSKAQLATGYTVNDPFDDDKYNLFEVKVKFSNLTASIASPMVINLLSYKLIINDLQKRKPFRKITNEDNLARLKTINTQEAIGIFEEKLENLEPLSTYNETDKELIELLKIYRYDDESIRESLRIWREGQTDYLTVTFSSEHPELSAYAVNTLCSEFFRYNDLMQYQRQEESIATFEKLLEQKRQILEVKSQSLERFKSRQGVLNFDVESESKIEQISKAELALSEEKQKINRLTLSLENVNRRLRELNDALSGNGTGNLVNNSNEELLELQEQIRALNQRYTSTGLQDQTLQDSLNILRNKKIALINSNSSGRLSKNDLQTKKQELTEKKNDLEIELAIAQQNRGTLESSVRSLKSNAGVYASKEAQIAAMKKEVTLATNEYQTAQEKYNTALDMSMASRNKIRQVLYGQPSIEPEPSKRLIITALSGASTFAISVIAIFFLIYMDMTIKTPSNLANMLGVKMLGAVNQLDLKNTPIREIFYQENSKNPLFTTFREMLRKLRFMIDRQNAKTFLVTSTQHGGGKSTLIEALACALSLSKNKVMILDTNFSNNQLTQRFKASPVLEEAVDARPEKFEELQDLITKTGIPDVHIMGCKGGNYSPSELFHKQDFNHFLALLDKHYDYIFLEGAAMNQHSDSKELSLYADRILVTFSARGVIKQADRESIKFLEDLEEKFTGAVLNQVELENIEQ</sequence>
<feature type="transmembrane region" description="Helical" evidence="7">
    <location>
        <begin position="72"/>
        <end position="91"/>
    </location>
</feature>
<organism evidence="9 10">
    <name type="scientific">Rapidithrix thailandica</name>
    <dbReference type="NCBI Taxonomy" id="413964"/>
    <lineage>
        <taxon>Bacteria</taxon>
        <taxon>Pseudomonadati</taxon>
        <taxon>Bacteroidota</taxon>
        <taxon>Cytophagia</taxon>
        <taxon>Cytophagales</taxon>
        <taxon>Flammeovirgaceae</taxon>
        <taxon>Rapidithrix</taxon>
    </lineage>
</organism>
<dbReference type="PANTHER" id="PTHR32309:SF13">
    <property type="entry name" value="FERRIC ENTEROBACTIN TRANSPORT PROTEIN FEPE"/>
    <property type="match status" value="1"/>
</dbReference>
<evidence type="ECO:0000256" key="3">
    <source>
        <dbReference type="ARBA" id="ARBA00022692"/>
    </source>
</evidence>
<comment type="subcellular location">
    <subcellularLocation>
        <location evidence="1">Cell membrane</location>
        <topology evidence="1">Multi-pass membrane protein</topology>
    </subcellularLocation>
</comment>
<proteinExistence type="predicted"/>
<dbReference type="PANTHER" id="PTHR32309">
    <property type="entry name" value="TYROSINE-PROTEIN KINASE"/>
    <property type="match status" value="1"/>
</dbReference>
<dbReference type="AlphaFoldDB" id="A0AAW9SE16"/>
<protein>
    <submittedName>
        <fullName evidence="9">Wzz/FepE/Etk N-terminal domain-containing protein</fullName>
    </submittedName>
</protein>
<dbReference type="InterPro" id="IPR050445">
    <property type="entry name" value="Bact_polysacc_biosynth/exp"/>
</dbReference>
<keyword evidence="5 7" id="KW-0472">Membrane</keyword>
<feature type="transmembrane region" description="Helical" evidence="7">
    <location>
        <begin position="15"/>
        <end position="33"/>
    </location>
</feature>
<dbReference type="InterPro" id="IPR003856">
    <property type="entry name" value="LPS_length_determ_N"/>
</dbReference>
<evidence type="ECO:0000256" key="5">
    <source>
        <dbReference type="ARBA" id="ARBA00023136"/>
    </source>
</evidence>
<evidence type="ECO:0000259" key="8">
    <source>
        <dbReference type="Pfam" id="PF02706"/>
    </source>
</evidence>
<feature type="domain" description="Polysaccharide chain length determinant N-terminal" evidence="8">
    <location>
        <begin position="1"/>
        <end position="47"/>
    </location>
</feature>
<evidence type="ECO:0000256" key="7">
    <source>
        <dbReference type="SAM" id="Phobius"/>
    </source>
</evidence>
<evidence type="ECO:0000313" key="9">
    <source>
        <dbReference type="EMBL" id="MEN7550723.1"/>
    </source>
</evidence>
<feature type="transmembrane region" description="Helical" evidence="7">
    <location>
        <begin position="461"/>
        <end position="485"/>
    </location>
</feature>
<keyword evidence="4 7" id="KW-1133">Transmembrane helix</keyword>
<evidence type="ECO:0000256" key="4">
    <source>
        <dbReference type="ARBA" id="ARBA00022989"/>
    </source>
</evidence>
<gene>
    <name evidence="9" type="ORF">AAG747_22575</name>
</gene>
<dbReference type="Proteomes" id="UP001403385">
    <property type="component" value="Unassembled WGS sequence"/>
</dbReference>
<dbReference type="InterPro" id="IPR027417">
    <property type="entry name" value="P-loop_NTPase"/>
</dbReference>
<dbReference type="SUPFAM" id="SSF52540">
    <property type="entry name" value="P-loop containing nucleoside triphosphate hydrolases"/>
    <property type="match status" value="1"/>
</dbReference>
<feature type="coiled-coil region" evidence="6">
    <location>
        <begin position="256"/>
        <end position="320"/>
    </location>
</feature>
<evidence type="ECO:0000256" key="1">
    <source>
        <dbReference type="ARBA" id="ARBA00004651"/>
    </source>
</evidence>
<feature type="coiled-coil region" evidence="6">
    <location>
        <begin position="356"/>
        <end position="428"/>
    </location>
</feature>
<keyword evidence="6" id="KW-0175">Coiled coil</keyword>
<reference evidence="9 10" key="1">
    <citation type="submission" date="2024-04" db="EMBL/GenBank/DDBJ databases">
        <title>Novel genus in family Flammeovirgaceae.</title>
        <authorList>
            <person name="Nguyen T.H."/>
            <person name="Vuong T.Q."/>
            <person name="Le H."/>
            <person name="Kim S.-G."/>
        </authorList>
    </citation>
    <scope>NUCLEOTIDE SEQUENCE [LARGE SCALE GENOMIC DNA]</scope>
    <source>
        <strain evidence="9 10">JCM 23209</strain>
    </source>
</reference>
<evidence type="ECO:0000313" key="10">
    <source>
        <dbReference type="Proteomes" id="UP001403385"/>
    </source>
</evidence>
<dbReference type="Gene3D" id="3.40.50.300">
    <property type="entry name" value="P-loop containing nucleotide triphosphate hydrolases"/>
    <property type="match status" value="1"/>
</dbReference>
<dbReference type="Pfam" id="PF02706">
    <property type="entry name" value="Wzz"/>
    <property type="match status" value="1"/>
</dbReference>
<evidence type="ECO:0000256" key="6">
    <source>
        <dbReference type="SAM" id="Coils"/>
    </source>
</evidence>